<protein>
    <submittedName>
        <fullName evidence="2">Uncharacterized protein</fullName>
    </submittedName>
</protein>
<feature type="compositionally biased region" description="Acidic residues" evidence="1">
    <location>
        <begin position="126"/>
        <end position="144"/>
    </location>
</feature>
<feature type="compositionally biased region" description="Polar residues" evidence="1">
    <location>
        <begin position="196"/>
        <end position="206"/>
    </location>
</feature>
<evidence type="ECO:0000313" key="2">
    <source>
        <dbReference type="EMBL" id="CAK9162785.1"/>
    </source>
</evidence>
<comment type="caution">
    <text evidence="2">The sequence shown here is derived from an EMBL/GenBank/DDBJ whole genome shotgun (WGS) entry which is preliminary data.</text>
</comment>
<reference evidence="2 3" key="1">
    <citation type="submission" date="2024-02" db="EMBL/GenBank/DDBJ databases">
        <authorList>
            <person name="Vignale AGUSTIN F."/>
            <person name="Sosa J E."/>
            <person name="Modenutti C."/>
        </authorList>
    </citation>
    <scope>NUCLEOTIDE SEQUENCE [LARGE SCALE GENOMIC DNA]</scope>
</reference>
<keyword evidence="3" id="KW-1185">Reference proteome</keyword>
<sequence>MDGVVGDEGRKRRLPIWMLGVAAADQVREAESRAVSHRQSKSKVGIAGAEKEVLLCDYENLGVESSLPRNTKKRRRRTGQKETVDCDGDNVCKSGFEKRKRGRVVARVREAAPRKIRKLKSVEPASSEEIEVPSPSEDDGDLTMDDLMNIATEYVRSDKDMAQKQSSTGSPDTRPINRSHKDKEPASCHTLAGKATSPNLTGNPTQDMLDLFLGPLLKKPPDKEKEVGLIREDMTFANELRKHSQNLLLGEEPVPLTKKKSSLKDKVAMFFD</sequence>
<dbReference type="EMBL" id="CAUOFW020003946">
    <property type="protein sequence ID" value="CAK9162785.1"/>
    <property type="molecule type" value="Genomic_DNA"/>
</dbReference>
<organism evidence="2 3">
    <name type="scientific">Ilex paraguariensis</name>
    <name type="common">yerba mate</name>
    <dbReference type="NCBI Taxonomy" id="185542"/>
    <lineage>
        <taxon>Eukaryota</taxon>
        <taxon>Viridiplantae</taxon>
        <taxon>Streptophyta</taxon>
        <taxon>Embryophyta</taxon>
        <taxon>Tracheophyta</taxon>
        <taxon>Spermatophyta</taxon>
        <taxon>Magnoliopsida</taxon>
        <taxon>eudicotyledons</taxon>
        <taxon>Gunneridae</taxon>
        <taxon>Pentapetalae</taxon>
        <taxon>asterids</taxon>
        <taxon>campanulids</taxon>
        <taxon>Aquifoliales</taxon>
        <taxon>Aquifoliaceae</taxon>
        <taxon>Ilex</taxon>
    </lineage>
</organism>
<dbReference type="PANTHER" id="PTHR36756">
    <property type="entry name" value="EXPRESSED PROTEIN"/>
    <property type="match status" value="1"/>
</dbReference>
<gene>
    <name evidence="2" type="ORF">ILEXP_LOCUS31730</name>
</gene>
<accession>A0ABC8T086</accession>
<dbReference type="PANTHER" id="PTHR36756:SF1">
    <property type="entry name" value="EXPRESSED PROTEIN"/>
    <property type="match status" value="1"/>
</dbReference>
<evidence type="ECO:0000313" key="3">
    <source>
        <dbReference type="Proteomes" id="UP001642360"/>
    </source>
</evidence>
<proteinExistence type="predicted"/>
<feature type="region of interest" description="Disordered" evidence="1">
    <location>
        <begin position="118"/>
        <end position="206"/>
    </location>
</feature>
<dbReference type="AlphaFoldDB" id="A0ABC8T086"/>
<dbReference type="Proteomes" id="UP001642360">
    <property type="component" value="Unassembled WGS sequence"/>
</dbReference>
<feature type="region of interest" description="Disordered" evidence="1">
    <location>
        <begin position="65"/>
        <end position="86"/>
    </location>
</feature>
<name>A0ABC8T086_9AQUA</name>
<evidence type="ECO:0000256" key="1">
    <source>
        <dbReference type="SAM" id="MobiDB-lite"/>
    </source>
</evidence>